<dbReference type="SUPFAM" id="SSF51735">
    <property type="entry name" value="NAD(P)-binding Rossmann-fold domains"/>
    <property type="match status" value="1"/>
</dbReference>
<feature type="domain" description="NAD-dependent epimerase/dehydratase" evidence="2">
    <location>
        <begin position="3"/>
        <end position="237"/>
    </location>
</feature>
<reference evidence="3 4" key="1">
    <citation type="submission" date="2017-09" db="EMBL/GenBank/DDBJ databases">
        <title>Depth-based differentiation of microbial function through sediment-hosted aquifers and enrichment of novel symbionts in the deep terrestrial subsurface.</title>
        <authorList>
            <person name="Probst A.J."/>
            <person name="Ladd B."/>
            <person name="Jarett J.K."/>
            <person name="Geller-Mcgrath D.E."/>
            <person name="Sieber C.M."/>
            <person name="Emerson J.B."/>
            <person name="Anantharaman K."/>
            <person name="Thomas B.C."/>
            <person name="Malmstrom R."/>
            <person name="Stieglmeier M."/>
            <person name="Klingl A."/>
            <person name="Woyke T."/>
            <person name="Ryan C.M."/>
            <person name="Banfield J.F."/>
        </authorList>
    </citation>
    <scope>NUCLEOTIDE SEQUENCE [LARGE SCALE GENOMIC DNA]</scope>
    <source>
        <strain evidence="3">CG11_big_fil_rev_8_21_14_0_20_40_12</strain>
    </source>
</reference>
<comment type="caution">
    <text evidence="3">The sequence shown here is derived from an EMBL/GenBank/DDBJ whole genome shotgun (WGS) entry which is preliminary data.</text>
</comment>
<dbReference type="Gene3D" id="3.40.50.720">
    <property type="entry name" value="NAD(P)-binding Rossmann-like Domain"/>
    <property type="match status" value="1"/>
</dbReference>
<evidence type="ECO:0000256" key="1">
    <source>
        <dbReference type="ARBA" id="ARBA00007637"/>
    </source>
</evidence>
<accession>A0A2H0KGY6</accession>
<evidence type="ECO:0000313" key="3">
    <source>
        <dbReference type="EMBL" id="PIQ70501.1"/>
    </source>
</evidence>
<evidence type="ECO:0000259" key="2">
    <source>
        <dbReference type="Pfam" id="PF01370"/>
    </source>
</evidence>
<dbReference type="AlphaFoldDB" id="A0A2H0KGY6"/>
<dbReference type="Pfam" id="PF01370">
    <property type="entry name" value="Epimerase"/>
    <property type="match status" value="1"/>
</dbReference>
<sequence length="339" mass="38673">MKVLVTGGAGFIGSYVVDLLIEKGETVYSVDDLSGGYWRNVNSKCKFNKLNLVNKRKTKDYIEKVRPEIIYHLAADATEGRSQFTPISCTERNYLTFLNTIVPAIKTGLKKFVFVSSMSVYGKQKPPFFEEMKPRPEDIYAVSKAACENALRIFSEVFGFEYTIIRPHNCYGPRQNIADPYRNVIGIFINCLLNNKNYFVYGDGQQKRSFTYIDDLVPYIIKAGTLGKFNGEIFNIGPDDAVTINQLSGKILNIFFGEKIPDNLKPVFLPDRPKEVKIAYCSNKKAISTLHYKTNTSLDEGLKLMIEWARELGPQKFHYLKNLELENESTPKTWKKLSE</sequence>
<evidence type="ECO:0000313" key="4">
    <source>
        <dbReference type="Proteomes" id="UP000231371"/>
    </source>
</evidence>
<dbReference type="Proteomes" id="UP000231371">
    <property type="component" value="Unassembled WGS sequence"/>
</dbReference>
<name>A0A2H0KGY6_9BACT</name>
<proteinExistence type="inferred from homology"/>
<dbReference type="EMBL" id="PCVI01000001">
    <property type="protein sequence ID" value="PIQ70501.1"/>
    <property type="molecule type" value="Genomic_DNA"/>
</dbReference>
<dbReference type="InterPro" id="IPR001509">
    <property type="entry name" value="Epimerase_deHydtase"/>
</dbReference>
<protein>
    <submittedName>
        <fullName evidence="3">Epimerase</fullName>
    </submittedName>
</protein>
<dbReference type="PANTHER" id="PTHR43000">
    <property type="entry name" value="DTDP-D-GLUCOSE 4,6-DEHYDRATASE-RELATED"/>
    <property type="match status" value="1"/>
</dbReference>
<dbReference type="InterPro" id="IPR036291">
    <property type="entry name" value="NAD(P)-bd_dom_sf"/>
</dbReference>
<gene>
    <name evidence="3" type="ORF">COV89_00035</name>
</gene>
<comment type="similarity">
    <text evidence="1">Belongs to the NAD(P)-dependent epimerase/dehydratase family.</text>
</comment>
<organism evidence="3 4">
    <name type="scientific">Candidatus Shapirobacteria bacterium CG11_big_fil_rev_8_21_14_0_20_40_12</name>
    <dbReference type="NCBI Taxonomy" id="1974889"/>
    <lineage>
        <taxon>Bacteria</taxon>
        <taxon>Candidatus Shapironibacteriota</taxon>
    </lineage>
</organism>